<reference evidence="1" key="1">
    <citation type="submission" date="2023-04" db="EMBL/GenBank/DDBJ databases">
        <title>Genome dynamics across the evolutionary transition to endosymbiosis.</title>
        <authorList>
            <person name="Siozios S."/>
            <person name="Nadal-Jimenez P."/>
            <person name="Azagi T."/>
            <person name="Sprong H."/>
            <person name="Frost C.L."/>
            <person name="Parratt S.R."/>
            <person name="Taylor G."/>
            <person name="Brettell L."/>
            <person name="Lew K.C."/>
            <person name="Croft L."/>
            <person name="King K.C."/>
            <person name="Brockhurst M.A."/>
            <person name="Hypsa V."/>
            <person name="Novakova E."/>
            <person name="Darby A.C."/>
            <person name="Hurst G.D.D."/>
        </authorList>
    </citation>
    <scope>NUCLEOTIDE SEQUENCE</scope>
    <source>
        <strain evidence="1">APv</strain>
        <plasmid evidence="1">paPv4</plasmid>
    </source>
</reference>
<keyword evidence="1" id="KW-0614">Plasmid</keyword>
<sequence length="69" mass="7978">MIQPRKYRTTFRHLKAGMSVLHNEEMLKIVKLRKREMTEKGLMYHFDVIGGNGILIGESGTRICTPKNC</sequence>
<dbReference type="Proteomes" id="UP001177595">
    <property type="component" value="Plasmid paPv4"/>
</dbReference>
<evidence type="ECO:0000313" key="2">
    <source>
        <dbReference type="Proteomes" id="UP001177595"/>
    </source>
</evidence>
<evidence type="ECO:0000313" key="1">
    <source>
        <dbReference type="EMBL" id="WGM03668.1"/>
    </source>
</evidence>
<geneLocation type="plasmid" evidence="1 2">
    <name>paPv4</name>
</geneLocation>
<gene>
    <name evidence="1" type="ORF">QE210_19465</name>
</gene>
<name>A0AA95KF06_9GAMM</name>
<dbReference type="AlphaFoldDB" id="A0AA95KF06"/>
<organism evidence="1 2">
    <name type="scientific">Arsenophonus nasoniae</name>
    <name type="common">son-killer infecting Nasonia vitripennis</name>
    <dbReference type="NCBI Taxonomy" id="638"/>
    <lineage>
        <taxon>Bacteria</taxon>
        <taxon>Pseudomonadati</taxon>
        <taxon>Pseudomonadota</taxon>
        <taxon>Gammaproteobacteria</taxon>
        <taxon>Enterobacterales</taxon>
        <taxon>Morganellaceae</taxon>
        <taxon>Arsenophonus</taxon>
    </lineage>
</organism>
<dbReference type="RefSeq" id="WP_280626896.1">
    <property type="nucleotide sequence ID" value="NZ_CP123508.1"/>
</dbReference>
<protein>
    <submittedName>
        <fullName evidence="1">Uncharacterized protein</fullName>
    </submittedName>
</protein>
<dbReference type="EMBL" id="CP123508">
    <property type="protein sequence ID" value="WGM03668.1"/>
    <property type="molecule type" value="Genomic_DNA"/>
</dbReference>
<proteinExistence type="predicted"/>
<accession>A0AA95KF06</accession>